<evidence type="ECO:0000313" key="3">
    <source>
        <dbReference type="EMBL" id="TYS83711.1"/>
    </source>
</evidence>
<dbReference type="InterPro" id="IPR002509">
    <property type="entry name" value="NODB_dom"/>
</dbReference>
<dbReference type="OrthoDB" id="258610at2"/>
<dbReference type="SUPFAM" id="SSF88713">
    <property type="entry name" value="Glycoside hydrolase/deacetylase"/>
    <property type="match status" value="1"/>
</dbReference>
<dbReference type="RefSeq" id="WP_148970230.1">
    <property type="nucleotide sequence ID" value="NZ_JBNIKW010000005.1"/>
</dbReference>
<dbReference type="CDD" id="cd10944">
    <property type="entry name" value="CE4_SmPgdA_like"/>
    <property type="match status" value="1"/>
</dbReference>
<dbReference type="GO" id="GO:0016810">
    <property type="term" value="F:hydrolase activity, acting on carbon-nitrogen (but not peptide) bonds"/>
    <property type="evidence" value="ECO:0007669"/>
    <property type="project" value="InterPro"/>
</dbReference>
<protein>
    <submittedName>
        <fullName evidence="3">Polysaccharide deacetylase</fullName>
    </submittedName>
</protein>
<organism evidence="3 4">
    <name type="scientific">Rossellomorea aquimaris</name>
    <dbReference type="NCBI Taxonomy" id="189382"/>
    <lineage>
        <taxon>Bacteria</taxon>
        <taxon>Bacillati</taxon>
        <taxon>Bacillota</taxon>
        <taxon>Bacilli</taxon>
        <taxon>Bacillales</taxon>
        <taxon>Bacillaceae</taxon>
        <taxon>Rossellomorea</taxon>
    </lineage>
</organism>
<proteinExistence type="predicted"/>
<evidence type="ECO:0000313" key="4">
    <source>
        <dbReference type="Proteomes" id="UP000324269"/>
    </source>
</evidence>
<dbReference type="PANTHER" id="PTHR10587:SF125">
    <property type="entry name" value="POLYSACCHARIDE DEACETYLASE YHEN-RELATED"/>
    <property type="match status" value="1"/>
</dbReference>
<comment type="caution">
    <text evidence="3">The sequence shown here is derived from an EMBL/GenBank/DDBJ whole genome shotgun (WGS) entry which is preliminary data.</text>
</comment>
<dbReference type="EMBL" id="VTEZ01000005">
    <property type="protein sequence ID" value="TYS83711.1"/>
    <property type="molecule type" value="Genomic_DNA"/>
</dbReference>
<dbReference type="InterPro" id="IPR050248">
    <property type="entry name" value="Polysacc_deacetylase_ArnD"/>
</dbReference>
<gene>
    <name evidence="3" type="ORF">FZC85_17115</name>
</gene>
<feature type="domain" description="NodB homology" evidence="2">
    <location>
        <begin position="119"/>
        <end position="303"/>
    </location>
</feature>
<dbReference type="PANTHER" id="PTHR10587">
    <property type="entry name" value="GLYCOSYL TRANSFERASE-RELATED"/>
    <property type="match status" value="1"/>
</dbReference>
<sequence>MGRQRKKRKWIKPIELGGLAGVIVLLLILSTSWVLDIGEAKISKETTTQQNAVQEEPSEKEEGESGQPVVGDDSDTQEEEQEANFSEAESVKDDNYYEEVEIEDHSTNVNEQGNFEDEKTVYITFDDGPNENTGAILKVLNQYGAKASFFMLEPNMKKHSEAVRQIVEEGHSVGLHGVTHDVSEVYQSSESVVGEMLTAQSTLESITGIRSELIRVPYGSVPNMKPEYLKAVKREGFRLWDWNVDSEDWKFHSGEYVQNVMDQLASYSYENQPKVILIHEKPTTLAYLDSLLKKLKDQGYNMKTLTEEMDPVAF</sequence>
<reference evidence="3 4" key="1">
    <citation type="submission" date="2019-08" db="EMBL/GenBank/DDBJ databases">
        <title>Bacillus genomes from the desert of Cuatro Cienegas, Coahuila.</title>
        <authorList>
            <person name="Olmedo-Alvarez G."/>
        </authorList>
    </citation>
    <scope>NUCLEOTIDE SEQUENCE [LARGE SCALE GENOMIC DNA]</scope>
    <source>
        <strain evidence="3 4">CH87b_3T</strain>
    </source>
</reference>
<dbReference type="Proteomes" id="UP000324269">
    <property type="component" value="Unassembled WGS sequence"/>
</dbReference>
<dbReference type="GO" id="GO:0005975">
    <property type="term" value="P:carbohydrate metabolic process"/>
    <property type="evidence" value="ECO:0007669"/>
    <property type="project" value="InterPro"/>
</dbReference>
<feature type="compositionally biased region" description="Acidic residues" evidence="1">
    <location>
        <begin position="72"/>
        <end position="82"/>
    </location>
</feature>
<feature type="region of interest" description="Disordered" evidence="1">
    <location>
        <begin position="46"/>
        <end position="95"/>
    </location>
</feature>
<dbReference type="AlphaFoldDB" id="A0A5D4TRV3"/>
<dbReference type="InterPro" id="IPR011330">
    <property type="entry name" value="Glyco_hydro/deAcase_b/a-brl"/>
</dbReference>
<dbReference type="Gene3D" id="3.20.20.370">
    <property type="entry name" value="Glycoside hydrolase/deacetylase"/>
    <property type="match status" value="1"/>
</dbReference>
<accession>A0A5D4TRV3</accession>
<evidence type="ECO:0000259" key="2">
    <source>
        <dbReference type="PROSITE" id="PS51677"/>
    </source>
</evidence>
<dbReference type="Pfam" id="PF01522">
    <property type="entry name" value="Polysacc_deac_1"/>
    <property type="match status" value="1"/>
</dbReference>
<name>A0A5D4TRV3_9BACI</name>
<evidence type="ECO:0000256" key="1">
    <source>
        <dbReference type="SAM" id="MobiDB-lite"/>
    </source>
</evidence>
<dbReference type="PROSITE" id="PS51677">
    <property type="entry name" value="NODB"/>
    <property type="match status" value="1"/>
</dbReference>